<gene>
    <name evidence="3" type="ORF">FLP10_04235</name>
</gene>
<evidence type="ECO:0000313" key="3">
    <source>
        <dbReference type="EMBL" id="QEO13717.1"/>
    </source>
</evidence>
<dbReference type="EMBL" id="CP043505">
    <property type="protein sequence ID" value="QEO13717.1"/>
    <property type="molecule type" value="Genomic_DNA"/>
</dbReference>
<evidence type="ECO:0000259" key="2">
    <source>
        <dbReference type="Pfam" id="PF08327"/>
    </source>
</evidence>
<dbReference type="InterPro" id="IPR013538">
    <property type="entry name" value="ASHA1/2-like_C"/>
</dbReference>
<comment type="similarity">
    <text evidence="1">Belongs to the AHA1 family.</text>
</comment>
<sequence length="168" mass="18409">MNAETENTVEFEMTLYVAATPEQVWEAITGDAGNRAVMWGSVLRGDLLPGSRYEYVGPGQDGDETVHVYGDVLQADAPHVLQLTEHPGATYRENHADLVSRMTWRIEPAGDALTKLTFTSDEWSEGHPARIEAGEVWPHLLSSFKSYLETGRALPAPESEPVPESASA</sequence>
<proteinExistence type="inferred from homology"/>
<organism evidence="3 4">
    <name type="scientific">Agromyces intestinalis</name>
    <dbReference type="NCBI Taxonomy" id="2592652"/>
    <lineage>
        <taxon>Bacteria</taxon>
        <taxon>Bacillati</taxon>
        <taxon>Actinomycetota</taxon>
        <taxon>Actinomycetes</taxon>
        <taxon>Micrococcales</taxon>
        <taxon>Microbacteriaceae</taxon>
        <taxon>Agromyces</taxon>
    </lineage>
</organism>
<dbReference type="Gene3D" id="3.30.530.20">
    <property type="match status" value="1"/>
</dbReference>
<dbReference type="SUPFAM" id="SSF55961">
    <property type="entry name" value="Bet v1-like"/>
    <property type="match status" value="1"/>
</dbReference>
<feature type="domain" description="Activator of Hsp90 ATPase homologue 1/2-like C-terminal" evidence="2">
    <location>
        <begin position="19"/>
        <end position="149"/>
    </location>
</feature>
<keyword evidence="4" id="KW-1185">Reference proteome</keyword>
<reference evidence="3 4" key="1">
    <citation type="submission" date="2019-09" db="EMBL/GenBank/DDBJ databases">
        <title>Genome sequencing of strain KACC 19306.</title>
        <authorList>
            <person name="Heo J."/>
            <person name="Kim S.-J."/>
            <person name="Kim J.-S."/>
            <person name="Hong S.-B."/>
            <person name="Kwon S.-W."/>
        </authorList>
    </citation>
    <scope>NUCLEOTIDE SEQUENCE [LARGE SCALE GENOMIC DNA]</scope>
    <source>
        <strain evidence="3 4">KACC 19306</strain>
    </source>
</reference>
<protein>
    <submittedName>
        <fullName evidence="3">Polyketide cyclase</fullName>
    </submittedName>
</protein>
<dbReference type="Proteomes" id="UP000324678">
    <property type="component" value="Chromosome"/>
</dbReference>
<evidence type="ECO:0000313" key="4">
    <source>
        <dbReference type="Proteomes" id="UP000324678"/>
    </source>
</evidence>
<accession>A0A5C1YFF0</accession>
<dbReference type="Pfam" id="PF08327">
    <property type="entry name" value="AHSA1"/>
    <property type="match status" value="1"/>
</dbReference>
<dbReference type="InterPro" id="IPR023393">
    <property type="entry name" value="START-like_dom_sf"/>
</dbReference>
<dbReference type="RefSeq" id="WP_149159740.1">
    <property type="nucleotide sequence ID" value="NZ_CP043505.1"/>
</dbReference>
<evidence type="ECO:0000256" key="1">
    <source>
        <dbReference type="ARBA" id="ARBA00006817"/>
    </source>
</evidence>
<dbReference type="AlphaFoldDB" id="A0A5C1YFF0"/>
<dbReference type="KEGG" id="ail:FLP10_04235"/>
<dbReference type="OrthoDB" id="9815653at2"/>
<name>A0A5C1YFF0_9MICO</name>